<gene>
    <name evidence="8" type="ORF">QRT04_12815</name>
</gene>
<dbReference type="EMBL" id="JAUCGQ010000002">
    <property type="protein sequence ID" value="MDM7855814.1"/>
    <property type="molecule type" value="Genomic_DNA"/>
</dbReference>
<dbReference type="RefSeq" id="WP_289455825.1">
    <property type="nucleotide sequence ID" value="NZ_JAUCGQ010000002.1"/>
</dbReference>
<dbReference type="InterPro" id="IPR010445">
    <property type="entry name" value="LapA_dom"/>
</dbReference>
<feature type="domain" description="Lipopolysaccharide assembly protein A" evidence="7">
    <location>
        <begin position="66"/>
        <end position="120"/>
    </location>
</feature>
<evidence type="ECO:0000313" key="8">
    <source>
        <dbReference type="EMBL" id="MDM7855814.1"/>
    </source>
</evidence>
<feature type="region of interest" description="Disordered" evidence="5">
    <location>
        <begin position="1"/>
        <end position="41"/>
    </location>
</feature>
<evidence type="ECO:0000259" key="7">
    <source>
        <dbReference type="Pfam" id="PF06305"/>
    </source>
</evidence>
<sequence>MPVQRNNINSPPSPPSLDGVPQQQSGSKPTEPLNRTPGSRSRLGGAWVAICIGGAVLLLLIVFMLQNTAPVSVSFLGWSGTAPLALTLLIAGVGVGIVALVVGSVRIGQLRHRLGRARRAAGGATPEPVL</sequence>
<reference evidence="8 9" key="1">
    <citation type="submission" date="2023-06" db="EMBL/GenBank/DDBJ databases">
        <title>Cellulomonas sp. MW4 Whole genome sequence.</title>
        <authorList>
            <person name="Park S."/>
        </authorList>
    </citation>
    <scope>NUCLEOTIDE SEQUENCE [LARGE SCALE GENOMIC DNA]</scope>
    <source>
        <strain evidence="8 9">MW4</strain>
    </source>
</reference>
<feature type="transmembrane region" description="Helical" evidence="6">
    <location>
        <begin position="85"/>
        <end position="108"/>
    </location>
</feature>
<evidence type="ECO:0000256" key="3">
    <source>
        <dbReference type="ARBA" id="ARBA00022989"/>
    </source>
</evidence>
<keyword evidence="9" id="KW-1185">Reference proteome</keyword>
<evidence type="ECO:0000256" key="5">
    <source>
        <dbReference type="SAM" id="MobiDB-lite"/>
    </source>
</evidence>
<feature type="transmembrane region" description="Helical" evidence="6">
    <location>
        <begin position="43"/>
        <end position="65"/>
    </location>
</feature>
<accession>A0ABT7SIC3</accession>
<dbReference type="Pfam" id="PF06305">
    <property type="entry name" value="LapA_dom"/>
    <property type="match status" value="1"/>
</dbReference>
<keyword evidence="1" id="KW-1003">Cell membrane</keyword>
<evidence type="ECO:0000256" key="1">
    <source>
        <dbReference type="ARBA" id="ARBA00022475"/>
    </source>
</evidence>
<keyword evidence="4 6" id="KW-0472">Membrane</keyword>
<dbReference type="Proteomes" id="UP001529338">
    <property type="component" value="Unassembled WGS sequence"/>
</dbReference>
<proteinExistence type="predicted"/>
<keyword evidence="3 6" id="KW-1133">Transmembrane helix</keyword>
<protein>
    <submittedName>
        <fullName evidence="8">Lipopolysaccharide assembly protein LapA domain-containing protein</fullName>
    </submittedName>
</protein>
<evidence type="ECO:0000256" key="4">
    <source>
        <dbReference type="ARBA" id="ARBA00023136"/>
    </source>
</evidence>
<evidence type="ECO:0000256" key="6">
    <source>
        <dbReference type="SAM" id="Phobius"/>
    </source>
</evidence>
<evidence type="ECO:0000256" key="2">
    <source>
        <dbReference type="ARBA" id="ARBA00022692"/>
    </source>
</evidence>
<name>A0ABT7SIC3_9CELL</name>
<evidence type="ECO:0000313" key="9">
    <source>
        <dbReference type="Proteomes" id="UP001529338"/>
    </source>
</evidence>
<keyword evidence="2 6" id="KW-0812">Transmembrane</keyword>
<comment type="caution">
    <text evidence="8">The sequence shown here is derived from an EMBL/GenBank/DDBJ whole genome shotgun (WGS) entry which is preliminary data.</text>
</comment>
<organism evidence="8 9">
    <name type="scientific">Cellulomonas alba</name>
    <dbReference type="NCBI Taxonomy" id="3053467"/>
    <lineage>
        <taxon>Bacteria</taxon>
        <taxon>Bacillati</taxon>
        <taxon>Actinomycetota</taxon>
        <taxon>Actinomycetes</taxon>
        <taxon>Micrococcales</taxon>
        <taxon>Cellulomonadaceae</taxon>
        <taxon>Cellulomonas</taxon>
    </lineage>
</organism>